<dbReference type="Proteomes" id="UP000002964">
    <property type="component" value="Unassembled WGS sequence"/>
</dbReference>
<proteinExistence type="predicted"/>
<dbReference type="PANTHER" id="PTHR43342">
    <property type="entry name" value="NADH-QUINONE OXIDOREDUCTASE, E SUBUNIT"/>
    <property type="match status" value="1"/>
</dbReference>
<evidence type="ECO:0000256" key="1">
    <source>
        <dbReference type="ARBA" id="ARBA00022723"/>
    </source>
</evidence>
<evidence type="ECO:0000313" key="5">
    <source>
        <dbReference type="Proteomes" id="UP000002964"/>
    </source>
</evidence>
<dbReference type="SUPFAM" id="SSF52833">
    <property type="entry name" value="Thioredoxin-like"/>
    <property type="match status" value="1"/>
</dbReference>
<dbReference type="GO" id="GO:0046872">
    <property type="term" value="F:metal ion binding"/>
    <property type="evidence" value="ECO:0007669"/>
    <property type="project" value="UniProtKB-KW"/>
</dbReference>
<dbReference type="EMBL" id="JH603170">
    <property type="protein sequence ID" value="EIC20574.1"/>
    <property type="molecule type" value="Genomic_DNA"/>
</dbReference>
<reference evidence="4 5" key="2">
    <citation type="submission" date="2011-11" db="EMBL/GenBank/DDBJ databases">
        <authorList>
            <consortium name="US DOE Joint Genome Institute"/>
            <person name="Lucas S."/>
            <person name="Han J."/>
            <person name="Lapidus A."/>
            <person name="Cheng J.-F."/>
            <person name="Goodwin L."/>
            <person name="Pitluck S."/>
            <person name="Peters L."/>
            <person name="Ovchinnikova G."/>
            <person name="Zhang X."/>
            <person name="Detter J.C."/>
            <person name="Han C."/>
            <person name="Tapia R."/>
            <person name="Land M."/>
            <person name="Hauser L."/>
            <person name="Kyrpides N."/>
            <person name="Ivanova N."/>
            <person name="Pagani I."/>
            <person name="Vogl K."/>
            <person name="Liu Z."/>
            <person name="Overmann J."/>
            <person name="Frigaard N.-U."/>
            <person name="Bryant D."/>
            <person name="Woyke T."/>
        </authorList>
    </citation>
    <scope>NUCLEOTIDE SEQUENCE [LARGE SCALE GENOMIC DNA]</scope>
    <source>
        <strain evidence="4 5">970</strain>
    </source>
</reference>
<reference evidence="5" key="1">
    <citation type="submission" date="2011-06" db="EMBL/GenBank/DDBJ databases">
        <authorList>
            <consortium name="US DOE Joint Genome Institute (JGI-PGF)"/>
            <person name="Lucas S."/>
            <person name="Han J."/>
            <person name="Lapidus A."/>
            <person name="Cheng J.-F."/>
            <person name="Goodwin L."/>
            <person name="Pitluck S."/>
            <person name="Peters L."/>
            <person name="Land M.L."/>
            <person name="Hauser L."/>
            <person name="Vogl K."/>
            <person name="Liu Z."/>
            <person name="Overmann J."/>
            <person name="Frigaard N.-U."/>
            <person name="Bryant D.A."/>
            <person name="Woyke T.J."/>
        </authorList>
    </citation>
    <scope>NUCLEOTIDE SEQUENCE [LARGE SCALE GENOMIC DNA]</scope>
    <source>
        <strain evidence="5">970</strain>
    </source>
</reference>
<dbReference type="Pfam" id="PF01257">
    <property type="entry name" value="2Fe-2S_thioredx"/>
    <property type="match status" value="1"/>
</dbReference>
<dbReference type="eggNOG" id="COG1905">
    <property type="taxonomic scope" value="Bacteria"/>
</dbReference>
<dbReference type="Gene3D" id="3.40.30.10">
    <property type="entry name" value="Glutaredoxin"/>
    <property type="match status" value="1"/>
</dbReference>
<dbReference type="PANTHER" id="PTHR43342:SF2">
    <property type="entry name" value="POTENTIAL NAD-REDUCING HYDROGENASE SUBUNIT"/>
    <property type="match status" value="1"/>
</dbReference>
<keyword evidence="1" id="KW-0479">Metal-binding</keyword>
<dbReference type="CDD" id="cd03064">
    <property type="entry name" value="TRX_Fd_NuoE"/>
    <property type="match status" value="1"/>
</dbReference>
<dbReference type="InterPro" id="IPR028431">
    <property type="entry name" value="NADP_DH_HndA-like"/>
</dbReference>
<keyword evidence="3" id="KW-0411">Iron-sulfur</keyword>
<dbReference type="STRING" id="631362.Thi970DRAFT_04226"/>
<dbReference type="InterPro" id="IPR036249">
    <property type="entry name" value="Thioredoxin-like_sf"/>
</dbReference>
<dbReference type="InterPro" id="IPR041921">
    <property type="entry name" value="NuoE_N"/>
</dbReference>
<dbReference type="NCBIfam" id="NF005747">
    <property type="entry name" value="PRK07571.1"/>
    <property type="match status" value="1"/>
</dbReference>
<dbReference type="HOGENOM" id="CLU_054362_2_1_6"/>
<keyword evidence="2" id="KW-0408">Iron</keyword>
<name>H8Z5K4_9GAMM</name>
<keyword evidence="4" id="KW-0830">Ubiquinone</keyword>
<accession>H8Z5K4</accession>
<gene>
    <name evidence="4" type="ORF">Thi970DRAFT_04226</name>
</gene>
<organism evidence="4 5">
    <name type="scientific">Thiorhodovibrio frisius</name>
    <dbReference type="NCBI Taxonomy" id="631362"/>
    <lineage>
        <taxon>Bacteria</taxon>
        <taxon>Pseudomonadati</taxon>
        <taxon>Pseudomonadota</taxon>
        <taxon>Gammaproteobacteria</taxon>
        <taxon>Chromatiales</taxon>
        <taxon>Chromatiaceae</taxon>
        <taxon>Thiorhodovibrio</taxon>
    </lineage>
</organism>
<evidence type="ECO:0000313" key="4">
    <source>
        <dbReference type="EMBL" id="EIC20574.1"/>
    </source>
</evidence>
<evidence type="ECO:0000256" key="3">
    <source>
        <dbReference type="ARBA" id="ARBA00023014"/>
    </source>
</evidence>
<dbReference type="GO" id="GO:0051536">
    <property type="term" value="F:iron-sulfur cluster binding"/>
    <property type="evidence" value="ECO:0007669"/>
    <property type="project" value="UniProtKB-KW"/>
</dbReference>
<sequence length="200" mass="21501">MVALSGSCPTLFSATLLKDPRPKDCGQPTDFAFAMTMQRARPSLPSDDKRWKIVNATMRRTGYAEHALIEALHSVQDAFGFLDEDAMIFVADSLDLPLSKVFGVATFYHLFMLKPQGRHSCVVCTGTACYIQGAGALIEGLEQRFGVNPGETTEDGALSVMTARCVGACGLAPAVVIDRQVSGKLDSNALNAKLEQEIAQ</sequence>
<dbReference type="InterPro" id="IPR042128">
    <property type="entry name" value="NuoE_dom"/>
</dbReference>
<dbReference type="AlphaFoldDB" id="H8Z5K4"/>
<dbReference type="Gene3D" id="1.10.10.1590">
    <property type="entry name" value="NADH-quinone oxidoreductase subunit E"/>
    <property type="match status" value="1"/>
</dbReference>
<keyword evidence="5" id="KW-1185">Reference proteome</keyword>
<evidence type="ECO:0000256" key="2">
    <source>
        <dbReference type="ARBA" id="ARBA00023004"/>
    </source>
</evidence>
<protein>
    <submittedName>
        <fullName evidence="4">NADH:ubiquinone oxidoreductase 24 kD subunit</fullName>
    </submittedName>
</protein>